<gene>
    <name evidence="1" type="ORF">HaLaN_02988</name>
</gene>
<keyword evidence="2" id="KW-1185">Reference proteome</keyword>
<comment type="caution">
    <text evidence="1">The sequence shown here is derived from an EMBL/GenBank/DDBJ whole genome shotgun (WGS) entry which is preliminary data.</text>
</comment>
<evidence type="ECO:0000313" key="2">
    <source>
        <dbReference type="Proteomes" id="UP000485058"/>
    </source>
</evidence>
<reference evidence="1 2" key="1">
    <citation type="submission" date="2020-02" db="EMBL/GenBank/DDBJ databases">
        <title>Draft genome sequence of Haematococcus lacustris strain NIES-144.</title>
        <authorList>
            <person name="Morimoto D."/>
            <person name="Nakagawa S."/>
            <person name="Yoshida T."/>
            <person name="Sawayama S."/>
        </authorList>
    </citation>
    <scope>NUCLEOTIDE SEQUENCE [LARGE SCALE GENOMIC DNA]</scope>
    <source>
        <strain evidence="1 2">NIES-144</strain>
    </source>
</reference>
<protein>
    <submittedName>
        <fullName evidence="1">Uncharacterized protein</fullName>
    </submittedName>
</protein>
<proteinExistence type="predicted"/>
<organism evidence="1 2">
    <name type="scientific">Haematococcus lacustris</name>
    <name type="common">Green alga</name>
    <name type="synonym">Haematococcus pluvialis</name>
    <dbReference type="NCBI Taxonomy" id="44745"/>
    <lineage>
        <taxon>Eukaryota</taxon>
        <taxon>Viridiplantae</taxon>
        <taxon>Chlorophyta</taxon>
        <taxon>core chlorophytes</taxon>
        <taxon>Chlorophyceae</taxon>
        <taxon>CS clade</taxon>
        <taxon>Chlamydomonadales</taxon>
        <taxon>Haematococcaceae</taxon>
        <taxon>Haematococcus</taxon>
    </lineage>
</organism>
<feature type="non-terminal residue" evidence="1">
    <location>
        <position position="1"/>
    </location>
</feature>
<dbReference type="EMBL" id="BLLF01000136">
    <property type="protein sequence ID" value="GFH08080.1"/>
    <property type="molecule type" value="Genomic_DNA"/>
</dbReference>
<name>A0A699YCY8_HAELA</name>
<sequence>DCEAALLNLGQGQTTRCKRSANDLVVVLSVDDEPVLSVDDEAVNQQVLHALLWDSGYQLVT</sequence>
<feature type="non-terminal residue" evidence="1">
    <location>
        <position position="61"/>
    </location>
</feature>
<dbReference type="AlphaFoldDB" id="A0A699YCY8"/>
<evidence type="ECO:0000313" key="1">
    <source>
        <dbReference type="EMBL" id="GFH08080.1"/>
    </source>
</evidence>
<dbReference type="Proteomes" id="UP000485058">
    <property type="component" value="Unassembled WGS sequence"/>
</dbReference>
<accession>A0A699YCY8</accession>